<dbReference type="PANTHER" id="PTHR42801:SF4">
    <property type="entry name" value="AHPC_TSA FAMILY PROTEIN"/>
    <property type="match status" value="1"/>
</dbReference>
<keyword evidence="8" id="KW-0676">Redox-active center</keyword>
<evidence type="ECO:0000256" key="11">
    <source>
        <dbReference type="ARBA" id="ARBA00042639"/>
    </source>
</evidence>
<dbReference type="InterPro" id="IPR036249">
    <property type="entry name" value="Thioredoxin-like_sf"/>
</dbReference>
<evidence type="ECO:0000313" key="16">
    <source>
        <dbReference type="Proteomes" id="UP000027284"/>
    </source>
</evidence>
<evidence type="ECO:0000256" key="7">
    <source>
        <dbReference type="ARBA" id="ARBA00023157"/>
    </source>
</evidence>
<dbReference type="InterPro" id="IPR050924">
    <property type="entry name" value="Peroxiredoxin_BCP/PrxQ"/>
</dbReference>
<dbReference type="AlphaFoldDB" id="A0A062XY95"/>
<name>A0A062XY95_9BACT</name>
<dbReference type="NCBIfam" id="NF006960">
    <property type="entry name" value="PRK09437.1"/>
    <property type="match status" value="1"/>
</dbReference>
<evidence type="ECO:0000256" key="5">
    <source>
        <dbReference type="ARBA" id="ARBA00022862"/>
    </source>
</evidence>
<dbReference type="OrthoDB" id="9812811at2"/>
<protein>
    <recommendedName>
        <fullName evidence="3">thioredoxin-dependent peroxiredoxin</fullName>
        <ecNumber evidence="3">1.11.1.24</ecNumber>
    </recommendedName>
    <alternativeName>
        <fullName evidence="9">Thioredoxin peroxidase</fullName>
    </alternativeName>
    <alternativeName>
        <fullName evidence="11">Thioredoxin-dependent peroxiredoxin Bcp</fullName>
    </alternativeName>
</protein>
<dbReference type="Gene3D" id="3.40.30.10">
    <property type="entry name" value="Glutaredoxin"/>
    <property type="match status" value="1"/>
</dbReference>
<evidence type="ECO:0000256" key="1">
    <source>
        <dbReference type="ARBA" id="ARBA00003330"/>
    </source>
</evidence>
<dbReference type="PANTHER" id="PTHR42801">
    <property type="entry name" value="THIOREDOXIN-DEPENDENT PEROXIDE REDUCTASE"/>
    <property type="match status" value="1"/>
</dbReference>
<dbReference type="GO" id="GO:0045454">
    <property type="term" value="P:cell redox homeostasis"/>
    <property type="evidence" value="ECO:0007669"/>
    <property type="project" value="TreeGrafter"/>
</dbReference>
<dbReference type="CDD" id="cd03017">
    <property type="entry name" value="PRX_BCP"/>
    <property type="match status" value="1"/>
</dbReference>
<dbReference type="EMBL" id="JMFG01000020">
    <property type="protein sequence ID" value="KDA53470.1"/>
    <property type="molecule type" value="Genomic_DNA"/>
</dbReference>
<feature type="active site" description="Cysteine sulfenic acid (-SOH) intermediate; for peroxidase activity" evidence="13">
    <location>
        <position position="43"/>
    </location>
</feature>
<gene>
    <name evidence="15" type="ORF">EG19_04485</name>
</gene>
<dbReference type="Proteomes" id="UP000027284">
    <property type="component" value="Unassembled WGS sequence"/>
</dbReference>
<comment type="similarity">
    <text evidence="10">Belongs to the peroxiredoxin family. BCP/PrxQ subfamily.</text>
</comment>
<evidence type="ECO:0000259" key="14">
    <source>
        <dbReference type="PROSITE" id="PS51352"/>
    </source>
</evidence>
<dbReference type="SUPFAM" id="SSF52833">
    <property type="entry name" value="Thioredoxin-like"/>
    <property type="match status" value="1"/>
</dbReference>
<evidence type="ECO:0000256" key="10">
    <source>
        <dbReference type="ARBA" id="ARBA00038489"/>
    </source>
</evidence>
<accession>A0A062XY95</accession>
<keyword evidence="5" id="KW-0049">Antioxidant</keyword>
<organism evidence="15 16">
    <name type="scientific">Thermoanaerobaculum aquaticum</name>
    <dbReference type="NCBI Taxonomy" id="1312852"/>
    <lineage>
        <taxon>Bacteria</taxon>
        <taxon>Pseudomonadati</taxon>
        <taxon>Acidobacteriota</taxon>
        <taxon>Thermoanaerobaculia</taxon>
        <taxon>Thermoanaerobaculales</taxon>
        <taxon>Thermoanaerobaculaceae</taxon>
        <taxon>Thermoanaerobaculum</taxon>
    </lineage>
</organism>
<evidence type="ECO:0000313" key="15">
    <source>
        <dbReference type="EMBL" id="KDA53470.1"/>
    </source>
</evidence>
<dbReference type="Pfam" id="PF00578">
    <property type="entry name" value="AhpC-TSA"/>
    <property type="match status" value="1"/>
</dbReference>
<evidence type="ECO:0000256" key="3">
    <source>
        <dbReference type="ARBA" id="ARBA00013017"/>
    </source>
</evidence>
<dbReference type="PIRSF" id="PIRSF000239">
    <property type="entry name" value="AHPC"/>
    <property type="match status" value="1"/>
</dbReference>
<evidence type="ECO:0000256" key="9">
    <source>
        <dbReference type="ARBA" id="ARBA00032824"/>
    </source>
</evidence>
<dbReference type="EC" id="1.11.1.24" evidence="3"/>
<dbReference type="GO" id="GO:0005737">
    <property type="term" value="C:cytoplasm"/>
    <property type="evidence" value="ECO:0007669"/>
    <property type="project" value="TreeGrafter"/>
</dbReference>
<reference evidence="15 16" key="1">
    <citation type="submission" date="2014-04" db="EMBL/GenBank/DDBJ databases">
        <title>The Genome Sequence of Thermoanaerobaculum aquaticum MP-01, The First Cultivated Group 23 Acidobacterium.</title>
        <authorList>
            <person name="Stamps B.W."/>
            <person name="Losey N.A."/>
            <person name="Lawson P.A."/>
            <person name="Stevenson B.S."/>
        </authorList>
    </citation>
    <scope>NUCLEOTIDE SEQUENCE [LARGE SCALE GENOMIC DNA]</scope>
    <source>
        <strain evidence="15 16">MP-01</strain>
    </source>
</reference>
<proteinExistence type="inferred from homology"/>
<dbReference type="InterPro" id="IPR024706">
    <property type="entry name" value="Peroxiredoxin_AhpC-typ"/>
</dbReference>
<evidence type="ECO:0000256" key="4">
    <source>
        <dbReference type="ARBA" id="ARBA00022559"/>
    </source>
</evidence>
<comment type="subunit">
    <text evidence="2">Monomer.</text>
</comment>
<sequence>MAVGSPAPDFSLPSTEGGEFHLAAHRGRWVVVYFYPKDMTPGCTTEACEFRDVSGELAAMGAVVVGISADPLSRHQKFREKHGLNFPLLSDSDHTVAQAYGAFGEKSFMGKKRLGILRTTCLIDPEGKVARVWKNVKAQGHAAQVVAALRQLLAQR</sequence>
<feature type="domain" description="Thioredoxin" evidence="14">
    <location>
        <begin position="1"/>
        <end position="154"/>
    </location>
</feature>
<dbReference type="InterPro" id="IPR000866">
    <property type="entry name" value="AhpC/TSA"/>
</dbReference>
<evidence type="ECO:0000256" key="2">
    <source>
        <dbReference type="ARBA" id="ARBA00011245"/>
    </source>
</evidence>
<dbReference type="FunFam" id="3.40.30.10:FF:000007">
    <property type="entry name" value="Thioredoxin-dependent thiol peroxidase"/>
    <property type="match status" value="1"/>
</dbReference>
<comment type="caution">
    <text evidence="15">The sequence shown here is derived from an EMBL/GenBank/DDBJ whole genome shotgun (WGS) entry which is preliminary data.</text>
</comment>
<dbReference type="PROSITE" id="PS51352">
    <property type="entry name" value="THIOREDOXIN_2"/>
    <property type="match status" value="1"/>
</dbReference>
<evidence type="ECO:0000256" key="12">
    <source>
        <dbReference type="ARBA" id="ARBA00049091"/>
    </source>
</evidence>
<comment type="catalytic activity">
    <reaction evidence="12">
        <text>a hydroperoxide + [thioredoxin]-dithiol = an alcohol + [thioredoxin]-disulfide + H2O</text>
        <dbReference type="Rhea" id="RHEA:62620"/>
        <dbReference type="Rhea" id="RHEA-COMP:10698"/>
        <dbReference type="Rhea" id="RHEA-COMP:10700"/>
        <dbReference type="ChEBI" id="CHEBI:15377"/>
        <dbReference type="ChEBI" id="CHEBI:29950"/>
        <dbReference type="ChEBI" id="CHEBI:30879"/>
        <dbReference type="ChEBI" id="CHEBI:35924"/>
        <dbReference type="ChEBI" id="CHEBI:50058"/>
        <dbReference type="EC" id="1.11.1.24"/>
    </reaction>
</comment>
<dbReference type="RefSeq" id="WP_038049588.1">
    <property type="nucleotide sequence ID" value="NZ_JMFG01000020.1"/>
</dbReference>
<keyword evidence="16" id="KW-1185">Reference proteome</keyword>
<dbReference type="GO" id="GO:0008379">
    <property type="term" value="F:thioredoxin peroxidase activity"/>
    <property type="evidence" value="ECO:0007669"/>
    <property type="project" value="TreeGrafter"/>
</dbReference>
<dbReference type="GO" id="GO:0034599">
    <property type="term" value="P:cellular response to oxidative stress"/>
    <property type="evidence" value="ECO:0007669"/>
    <property type="project" value="TreeGrafter"/>
</dbReference>
<dbReference type="STRING" id="1312852.EG19_04485"/>
<evidence type="ECO:0000256" key="8">
    <source>
        <dbReference type="ARBA" id="ARBA00023284"/>
    </source>
</evidence>
<comment type="function">
    <text evidence="1">Thiol-specific peroxidase that catalyzes the reduction of hydrogen peroxide and organic hydroperoxides to water and alcohols, respectively. Plays a role in cell protection against oxidative stress by detoxifying peroxides and as sensor of hydrogen peroxide-mediated signaling events.</text>
</comment>
<keyword evidence="6" id="KW-0560">Oxidoreductase</keyword>
<dbReference type="InterPro" id="IPR013766">
    <property type="entry name" value="Thioredoxin_domain"/>
</dbReference>
<evidence type="ECO:0000256" key="13">
    <source>
        <dbReference type="PIRSR" id="PIRSR000239-1"/>
    </source>
</evidence>
<evidence type="ECO:0000256" key="6">
    <source>
        <dbReference type="ARBA" id="ARBA00023002"/>
    </source>
</evidence>
<keyword evidence="4 15" id="KW-0575">Peroxidase</keyword>
<keyword evidence="7" id="KW-1015">Disulfide bond</keyword>